<dbReference type="AlphaFoldDB" id="A0A9D4H9K7"/>
<evidence type="ECO:0000313" key="2">
    <source>
        <dbReference type="Proteomes" id="UP000828390"/>
    </source>
</evidence>
<reference evidence="1" key="2">
    <citation type="submission" date="2020-11" db="EMBL/GenBank/DDBJ databases">
        <authorList>
            <person name="McCartney M.A."/>
            <person name="Auch B."/>
            <person name="Kono T."/>
            <person name="Mallez S."/>
            <person name="Becker A."/>
            <person name="Gohl D.M."/>
            <person name="Silverstein K.A.T."/>
            <person name="Koren S."/>
            <person name="Bechman K.B."/>
            <person name="Herman A."/>
            <person name="Abrahante J.E."/>
            <person name="Garbe J."/>
        </authorList>
    </citation>
    <scope>NUCLEOTIDE SEQUENCE</scope>
    <source>
        <strain evidence="1">Duluth1</strain>
        <tissue evidence="1">Whole animal</tissue>
    </source>
</reference>
<organism evidence="1 2">
    <name type="scientific">Dreissena polymorpha</name>
    <name type="common">Zebra mussel</name>
    <name type="synonym">Mytilus polymorpha</name>
    <dbReference type="NCBI Taxonomy" id="45954"/>
    <lineage>
        <taxon>Eukaryota</taxon>
        <taxon>Metazoa</taxon>
        <taxon>Spiralia</taxon>
        <taxon>Lophotrochozoa</taxon>
        <taxon>Mollusca</taxon>
        <taxon>Bivalvia</taxon>
        <taxon>Autobranchia</taxon>
        <taxon>Heteroconchia</taxon>
        <taxon>Euheterodonta</taxon>
        <taxon>Imparidentia</taxon>
        <taxon>Neoheterodontei</taxon>
        <taxon>Myida</taxon>
        <taxon>Dreissenoidea</taxon>
        <taxon>Dreissenidae</taxon>
        <taxon>Dreissena</taxon>
    </lineage>
</organism>
<reference evidence="1" key="1">
    <citation type="journal article" date="2019" name="bioRxiv">
        <title>The Genome of the Zebra Mussel, Dreissena polymorpha: A Resource for Invasive Species Research.</title>
        <authorList>
            <person name="McCartney M.A."/>
            <person name="Auch B."/>
            <person name="Kono T."/>
            <person name="Mallez S."/>
            <person name="Zhang Y."/>
            <person name="Obille A."/>
            <person name="Becker A."/>
            <person name="Abrahante J.E."/>
            <person name="Garbe J."/>
            <person name="Badalamenti J.P."/>
            <person name="Herman A."/>
            <person name="Mangelson H."/>
            <person name="Liachko I."/>
            <person name="Sullivan S."/>
            <person name="Sone E.D."/>
            <person name="Koren S."/>
            <person name="Silverstein K.A.T."/>
            <person name="Beckman K.B."/>
            <person name="Gohl D.M."/>
        </authorList>
    </citation>
    <scope>NUCLEOTIDE SEQUENCE</scope>
    <source>
        <strain evidence="1">Duluth1</strain>
        <tissue evidence="1">Whole animal</tissue>
    </source>
</reference>
<name>A0A9D4H9K7_DREPO</name>
<evidence type="ECO:0000313" key="1">
    <source>
        <dbReference type="EMBL" id="KAH3832179.1"/>
    </source>
</evidence>
<sequence length="64" mass="7102">MGTGFSEEDRPEPLFFQAHCSLLPVINIVIRSINGNGYLPYAIAGMRNWETCSEYAGLSNVLHT</sequence>
<comment type="caution">
    <text evidence="1">The sequence shown here is derived from an EMBL/GenBank/DDBJ whole genome shotgun (WGS) entry which is preliminary data.</text>
</comment>
<gene>
    <name evidence="1" type="ORF">DPMN_105457</name>
</gene>
<proteinExistence type="predicted"/>
<accession>A0A9D4H9K7</accession>
<dbReference type="EMBL" id="JAIWYP010000004">
    <property type="protein sequence ID" value="KAH3832179.1"/>
    <property type="molecule type" value="Genomic_DNA"/>
</dbReference>
<protein>
    <submittedName>
        <fullName evidence="1">Uncharacterized protein</fullName>
    </submittedName>
</protein>
<dbReference type="Proteomes" id="UP000828390">
    <property type="component" value="Unassembled WGS sequence"/>
</dbReference>
<keyword evidence="2" id="KW-1185">Reference proteome</keyword>